<proteinExistence type="predicted"/>
<evidence type="ECO:0000313" key="2">
    <source>
        <dbReference type="EMBL" id="OGD09914.1"/>
    </source>
</evidence>
<name>A0A1F4ZWY1_9BACT</name>
<feature type="region of interest" description="Disordered" evidence="1">
    <location>
        <begin position="169"/>
        <end position="205"/>
    </location>
</feature>
<dbReference type="EMBL" id="MEXR01000019">
    <property type="protein sequence ID" value="OGD09914.1"/>
    <property type="molecule type" value="Genomic_DNA"/>
</dbReference>
<feature type="compositionally biased region" description="Basic and acidic residues" evidence="1">
    <location>
        <begin position="176"/>
        <end position="186"/>
    </location>
</feature>
<dbReference type="Proteomes" id="UP000176424">
    <property type="component" value="Unassembled WGS sequence"/>
</dbReference>
<protein>
    <submittedName>
        <fullName evidence="2">Uncharacterized protein</fullName>
    </submittedName>
</protein>
<dbReference type="AlphaFoldDB" id="A0A1F4ZWY1"/>
<comment type="caution">
    <text evidence="2">The sequence shown here is derived from an EMBL/GenBank/DDBJ whole genome shotgun (WGS) entry which is preliminary data.</text>
</comment>
<organism evidence="2 3">
    <name type="scientific">Candidatus Amesbacteria bacterium RIFOXYB1_FULL_44_23</name>
    <dbReference type="NCBI Taxonomy" id="1797263"/>
    <lineage>
        <taxon>Bacteria</taxon>
        <taxon>Candidatus Amesiibacteriota</taxon>
    </lineage>
</organism>
<evidence type="ECO:0000313" key="3">
    <source>
        <dbReference type="Proteomes" id="UP000176424"/>
    </source>
</evidence>
<reference evidence="2 3" key="1">
    <citation type="journal article" date="2016" name="Nat. Commun.">
        <title>Thousands of microbial genomes shed light on interconnected biogeochemical processes in an aquifer system.</title>
        <authorList>
            <person name="Anantharaman K."/>
            <person name="Brown C.T."/>
            <person name="Hug L.A."/>
            <person name="Sharon I."/>
            <person name="Castelle C.J."/>
            <person name="Probst A.J."/>
            <person name="Thomas B.C."/>
            <person name="Singh A."/>
            <person name="Wilkins M.J."/>
            <person name="Karaoz U."/>
            <person name="Brodie E.L."/>
            <person name="Williams K.H."/>
            <person name="Hubbard S.S."/>
            <person name="Banfield J.F."/>
        </authorList>
    </citation>
    <scope>NUCLEOTIDE SEQUENCE [LARGE SCALE GENOMIC DNA]</scope>
</reference>
<sequence>MLSEVMNLALVQLVTTAGPHMNNRKEGVVSWVLWWAKFFEKSRDPKGKRELVQSGNIGILEEIKDRIDGLQGEEMSGVLLMAAGEGTEGHRLAVDWMRDHVYFPILLLENVGYFHRYPDRRKPFLPLAVRLSMWPAYGVMTGLVPDKPEAEDENTFYRRLVREQLGAHYSFSGSKDPNKQDKEKRGRYQSWFTEIPESDDPRTSERVERLFGGSQILDGESDEPEFREWPRIKRYRLPRGYGQ</sequence>
<gene>
    <name evidence="2" type="ORF">A2397_06335</name>
</gene>
<accession>A0A1F4ZWY1</accession>
<evidence type="ECO:0000256" key="1">
    <source>
        <dbReference type="SAM" id="MobiDB-lite"/>
    </source>
</evidence>
<dbReference type="STRING" id="1797263.A2397_06335"/>